<protein>
    <submittedName>
        <fullName evidence="1">Uncharacterized protein</fullName>
    </submittedName>
</protein>
<gene>
    <name evidence="1" type="ORF">WN51_14033</name>
</gene>
<evidence type="ECO:0000313" key="1">
    <source>
        <dbReference type="EMBL" id="KOX73955.1"/>
    </source>
</evidence>
<sequence length="164" mass="18325">MGRILNEKNFGQIGFLLAYERCFSQRYSKSEFDLLAVNDEYTGHAREVITIYKIFKLNFIVTKSEFDLLAVNDEYTGHAREITYESSLFGALTGGETCICLILTLELPTTETLKPSETLKGMCKDAADVVTGLKTQTEIVSKAENITEQIVHSIDGRNAQRNAA</sequence>
<evidence type="ECO:0000313" key="2">
    <source>
        <dbReference type="Proteomes" id="UP000053105"/>
    </source>
</evidence>
<name>A0A0M8ZYY3_9HYME</name>
<dbReference type="AlphaFoldDB" id="A0A0M8ZYY3"/>
<dbReference type="EMBL" id="KQ435794">
    <property type="protein sequence ID" value="KOX73955.1"/>
    <property type="molecule type" value="Genomic_DNA"/>
</dbReference>
<keyword evidence="2" id="KW-1185">Reference proteome</keyword>
<proteinExistence type="predicted"/>
<organism evidence="1 2">
    <name type="scientific">Melipona quadrifasciata</name>
    <dbReference type="NCBI Taxonomy" id="166423"/>
    <lineage>
        <taxon>Eukaryota</taxon>
        <taxon>Metazoa</taxon>
        <taxon>Ecdysozoa</taxon>
        <taxon>Arthropoda</taxon>
        <taxon>Hexapoda</taxon>
        <taxon>Insecta</taxon>
        <taxon>Pterygota</taxon>
        <taxon>Neoptera</taxon>
        <taxon>Endopterygota</taxon>
        <taxon>Hymenoptera</taxon>
        <taxon>Apocrita</taxon>
        <taxon>Aculeata</taxon>
        <taxon>Apoidea</taxon>
        <taxon>Anthophila</taxon>
        <taxon>Apidae</taxon>
        <taxon>Melipona</taxon>
    </lineage>
</organism>
<accession>A0A0M8ZYY3</accession>
<reference evidence="1 2" key="1">
    <citation type="submission" date="2015-07" db="EMBL/GenBank/DDBJ databases">
        <title>The genome of Melipona quadrifasciata.</title>
        <authorList>
            <person name="Pan H."/>
            <person name="Kapheim K."/>
        </authorList>
    </citation>
    <scope>NUCLEOTIDE SEQUENCE [LARGE SCALE GENOMIC DNA]</scope>
    <source>
        <strain evidence="1">0111107301</strain>
        <tissue evidence="1">Whole body</tissue>
    </source>
</reference>
<dbReference type="Proteomes" id="UP000053105">
    <property type="component" value="Unassembled WGS sequence"/>
</dbReference>